<accession>R7UWL4</accession>
<dbReference type="STRING" id="283909.R7UWL4"/>
<proteinExistence type="predicted"/>
<dbReference type="EMBL" id="KB299619">
    <property type="protein sequence ID" value="ELU07791.1"/>
    <property type="molecule type" value="Genomic_DNA"/>
</dbReference>
<feature type="compositionally biased region" description="Low complexity" evidence="1">
    <location>
        <begin position="242"/>
        <end position="251"/>
    </location>
</feature>
<reference evidence="2 4" key="2">
    <citation type="journal article" date="2013" name="Nature">
        <title>Insights into bilaterian evolution from three spiralian genomes.</title>
        <authorList>
            <person name="Simakov O."/>
            <person name="Marletaz F."/>
            <person name="Cho S.J."/>
            <person name="Edsinger-Gonzales E."/>
            <person name="Havlak P."/>
            <person name="Hellsten U."/>
            <person name="Kuo D.H."/>
            <person name="Larsson T."/>
            <person name="Lv J."/>
            <person name="Arendt D."/>
            <person name="Savage R."/>
            <person name="Osoegawa K."/>
            <person name="de Jong P."/>
            <person name="Grimwood J."/>
            <person name="Chapman J.A."/>
            <person name="Shapiro H."/>
            <person name="Aerts A."/>
            <person name="Otillar R.P."/>
            <person name="Terry A.Y."/>
            <person name="Boore J.L."/>
            <person name="Grigoriev I.V."/>
            <person name="Lindberg D.R."/>
            <person name="Seaver E.C."/>
            <person name="Weisblat D.A."/>
            <person name="Putnam N.H."/>
            <person name="Rokhsar D.S."/>
        </authorList>
    </citation>
    <scope>NUCLEOTIDE SEQUENCE</scope>
    <source>
        <strain evidence="2 4">I ESC-2004</strain>
    </source>
</reference>
<name>R7UWL4_CAPTE</name>
<dbReference type="OrthoDB" id="10033548at2759"/>
<feature type="region of interest" description="Disordered" evidence="1">
    <location>
        <begin position="226"/>
        <end position="345"/>
    </location>
</feature>
<evidence type="ECO:0000256" key="1">
    <source>
        <dbReference type="SAM" id="MobiDB-lite"/>
    </source>
</evidence>
<dbReference type="AlphaFoldDB" id="R7UWL4"/>
<dbReference type="EMBL" id="AMQN01001115">
    <property type="status" value="NOT_ANNOTATED_CDS"/>
    <property type="molecule type" value="Genomic_DNA"/>
</dbReference>
<feature type="compositionally biased region" description="Polar residues" evidence="1">
    <location>
        <begin position="298"/>
        <end position="310"/>
    </location>
</feature>
<reference evidence="3" key="3">
    <citation type="submission" date="2015-06" db="UniProtKB">
        <authorList>
            <consortium name="EnsemblMetazoa"/>
        </authorList>
    </citation>
    <scope>IDENTIFICATION</scope>
</reference>
<keyword evidence="4" id="KW-1185">Reference proteome</keyword>
<dbReference type="OMA" id="GNMEEYS"/>
<evidence type="ECO:0000313" key="4">
    <source>
        <dbReference type="Proteomes" id="UP000014760"/>
    </source>
</evidence>
<evidence type="ECO:0000313" key="2">
    <source>
        <dbReference type="EMBL" id="ELU07791.1"/>
    </source>
</evidence>
<gene>
    <name evidence="2" type="ORF">CAPTEDRAFT_193161</name>
</gene>
<organism evidence="2">
    <name type="scientific">Capitella teleta</name>
    <name type="common">Polychaete worm</name>
    <dbReference type="NCBI Taxonomy" id="283909"/>
    <lineage>
        <taxon>Eukaryota</taxon>
        <taxon>Metazoa</taxon>
        <taxon>Spiralia</taxon>
        <taxon>Lophotrochozoa</taxon>
        <taxon>Annelida</taxon>
        <taxon>Polychaeta</taxon>
        <taxon>Sedentaria</taxon>
        <taxon>Scolecida</taxon>
        <taxon>Capitellidae</taxon>
        <taxon>Capitella</taxon>
    </lineage>
</organism>
<dbReference type="HOGENOM" id="CLU_710272_0_0_1"/>
<feature type="compositionally biased region" description="Low complexity" evidence="1">
    <location>
        <begin position="266"/>
        <end position="297"/>
    </location>
</feature>
<protein>
    <submittedName>
        <fullName evidence="2 3">Uncharacterized protein</fullName>
    </submittedName>
</protein>
<evidence type="ECO:0000313" key="3">
    <source>
        <dbReference type="EnsemblMetazoa" id="CapteP193161"/>
    </source>
</evidence>
<feature type="region of interest" description="Disordered" evidence="1">
    <location>
        <begin position="78"/>
        <end position="134"/>
    </location>
</feature>
<feature type="compositionally biased region" description="Polar residues" evidence="1">
    <location>
        <begin position="320"/>
        <end position="332"/>
    </location>
</feature>
<sequence>MGEYAATLNGNDRALSPINFHLLSSNNHQSLFSTTAAEVVGCSAGSLIQQQAVISERNFMNMQDENLLVSEKAANMKNQQQLSPGLSDSISDQSLEEPSLLRKTNSKGDLSGAGYREMGSTNGDDQAKNGMNGVSSDAVNSVITSLNQLGLSEPNTSGINSPNCSLAITSSLPTSSTPNFWSTGSAEDTYVQGFPSNVNGAVTFQNFPSSTNALFNANHPMAPQMGMSGMPPQHHRRAITGQQQQQNFPQQRNPGGMFLNNTKTYPPWSNGNPNQQNSWSQQQQQQQQQNSSNPWGSMQHSQRRSMTMPNVNPVGASMKKSLSPNMNPSMLISPSKYRRSTSFPGQYRAQQAGMGNSKSALDFSSLEDPRDGLLGLHQCCTYGHTVLNT</sequence>
<dbReference type="Proteomes" id="UP000014760">
    <property type="component" value="Unassembled WGS sequence"/>
</dbReference>
<reference evidence="4" key="1">
    <citation type="submission" date="2012-12" db="EMBL/GenBank/DDBJ databases">
        <authorList>
            <person name="Hellsten U."/>
            <person name="Grimwood J."/>
            <person name="Chapman J.A."/>
            <person name="Shapiro H."/>
            <person name="Aerts A."/>
            <person name="Otillar R.P."/>
            <person name="Terry A.Y."/>
            <person name="Boore J.L."/>
            <person name="Simakov O."/>
            <person name="Marletaz F."/>
            <person name="Cho S.-J."/>
            <person name="Edsinger-Gonzales E."/>
            <person name="Havlak P."/>
            <person name="Kuo D.-H."/>
            <person name="Larsson T."/>
            <person name="Lv J."/>
            <person name="Arendt D."/>
            <person name="Savage R."/>
            <person name="Osoegawa K."/>
            <person name="de Jong P."/>
            <person name="Lindberg D.R."/>
            <person name="Seaver E.C."/>
            <person name="Weisblat D.A."/>
            <person name="Putnam N.H."/>
            <person name="Grigoriev I.V."/>
            <person name="Rokhsar D.S."/>
        </authorList>
    </citation>
    <scope>NUCLEOTIDE SEQUENCE</scope>
    <source>
        <strain evidence="4">I ESC-2004</strain>
    </source>
</reference>
<dbReference type="EnsemblMetazoa" id="CapteT193161">
    <property type="protein sequence ID" value="CapteP193161"/>
    <property type="gene ID" value="CapteG193161"/>
</dbReference>
<feature type="compositionally biased region" description="Polar residues" evidence="1">
    <location>
        <begin position="78"/>
        <end position="93"/>
    </location>
</feature>